<dbReference type="Pfam" id="PF00196">
    <property type="entry name" value="GerE"/>
    <property type="match status" value="1"/>
</dbReference>
<dbReference type="InterPro" id="IPR016032">
    <property type="entry name" value="Sig_transdc_resp-reg_C-effctor"/>
</dbReference>
<accession>A0A098LEA9</accession>
<evidence type="ECO:0000313" key="5">
    <source>
        <dbReference type="EMBL" id="GAL85231.1"/>
    </source>
</evidence>
<dbReference type="Gene3D" id="1.10.10.10">
    <property type="entry name" value="Winged helix-like DNA-binding domain superfamily/Winged helix DNA-binding domain"/>
    <property type="match status" value="1"/>
</dbReference>
<dbReference type="AlphaFoldDB" id="A0A098LEA9"/>
<dbReference type="RefSeq" id="WP_045463445.1">
    <property type="nucleotide sequence ID" value="NZ_BBLT01000004.1"/>
</dbReference>
<dbReference type="PROSITE" id="PS50043">
    <property type="entry name" value="HTH_LUXR_2"/>
    <property type="match status" value="1"/>
</dbReference>
<dbReference type="SUPFAM" id="SSF55785">
    <property type="entry name" value="PYP-like sensor domain (PAS domain)"/>
    <property type="match status" value="1"/>
</dbReference>
<evidence type="ECO:0000259" key="4">
    <source>
        <dbReference type="PROSITE" id="PS50043"/>
    </source>
</evidence>
<dbReference type="SUPFAM" id="SSF46894">
    <property type="entry name" value="C-terminal effector domain of the bipartite response regulators"/>
    <property type="match status" value="1"/>
</dbReference>
<gene>
    <name evidence="5" type="ORF">MYP_2460</name>
</gene>
<keyword evidence="6" id="KW-1185">Reference proteome</keyword>
<feature type="domain" description="HTH luxR-type" evidence="4">
    <location>
        <begin position="202"/>
        <end position="267"/>
    </location>
</feature>
<dbReference type="SMART" id="SM00421">
    <property type="entry name" value="HTH_LUXR"/>
    <property type="match status" value="1"/>
</dbReference>
<dbReference type="eggNOG" id="COG2197">
    <property type="taxonomic scope" value="Bacteria"/>
</dbReference>
<dbReference type="GO" id="GO:0006355">
    <property type="term" value="P:regulation of DNA-templated transcription"/>
    <property type="evidence" value="ECO:0007669"/>
    <property type="project" value="InterPro"/>
</dbReference>
<reference evidence="5 6" key="1">
    <citation type="submission" date="2014-09" db="EMBL/GenBank/DDBJ databases">
        <title>Sporocytophaga myxococcoides PG-01 genome sequencing.</title>
        <authorList>
            <person name="Liu L."/>
            <person name="Gao P.J."/>
            <person name="Chen G.J."/>
            <person name="Wang L.S."/>
        </authorList>
    </citation>
    <scope>NUCLEOTIDE SEQUENCE [LARGE SCALE GENOMIC DNA]</scope>
    <source>
        <strain evidence="5 6">PG-01</strain>
    </source>
</reference>
<proteinExistence type="predicted"/>
<dbReference type="PROSITE" id="PS00622">
    <property type="entry name" value="HTH_LUXR_1"/>
    <property type="match status" value="1"/>
</dbReference>
<comment type="caution">
    <text evidence="5">The sequence shown here is derived from an EMBL/GenBank/DDBJ whole genome shotgun (WGS) entry which is preliminary data.</text>
</comment>
<keyword evidence="2" id="KW-0238">DNA-binding</keyword>
<dbReference type="InterPro" id="IPR000792">
    <property type="entry name" value="Tscrpt_reg_LuxR_C"/>
</dbReference>
<dbReference type="CDD" id="cd06170">
    <property type="entry name" value="LuxR_C_like"/>
    <property type="match status" value="1"/>
</dbReference>
<dbReference type="EMBL" id="BBLT01000004">
    <property type="protein sequence ID" value="GAL85231.1"/>
    <property type="molecule type" value="Genomic_DNA"/>
</dbReference>
<dbReference type="PANTHER" id="PTHR44688">
    <property type="entry name" value="DNA-BINDING TRANSCRIPTIONAL ACTIVATOR DEVR_DOSR"/>
    <property type="match status" value="1"/>
</dbReference>
<evidence type="ECO:0000256" key="2">
    <source>
        <dbReference type="ARBA" id="ARBA00023125"/>
    </source>
</evidence>
<dbReference type="GO" id="GO:0003677">
    <property type="term" value="F:DNA binding"/>
    <property type="evidence" value="ECO:0007669"/>
    <property type="project" value="UniProtKB-KW"/>
</dbReference>
<keyword evidence="1" id="KW-0805">Transcription regulation</keyword>
<evidence type="ECO:0000256" key="3">
    <source>
        <dbReference type="ARBA" id="ARBA00023163"/>
    </source>
</evidence>
<dbReference type="OrthoDB" id="1727128at2"/>
<dbReference type="InterPro" id="IPR035965">
    <property type="entry name" value="PAS-like_dom_sf"/>
</dbReference>
<evidence type="ECO:0000313" key="6">
    <source>
        <dbReference type="Proteomes" id="UP000030185"/>
    </source>
</evidence>
<name>A0A098LEA9_9BACT</name>
<dbReference type="Gene3D" id="3.30.450.20">
    <property type="entry name" value="PAS domain"/>
    <property type="match status" value="1"/>
</dbReference>
<dbReference type="PANTHER" id="PTHR44688:SF16">
    <property type="entry name" value="DNA-BINDING TRANSCRIPTIONAL ACTIVATOR DEVR_DOSR"/>
    <property type="match status" value="1"/>
</dbReference>
<sequence>MKSIQATKSNLEYYKQAGKVIGQYIPARNPQNNKPYNLIDLPQFRSLTAYFPSIVCIIDIISKEYIYVSKNLFDVLGYTQDDFYKEGFLKTVKIFPTDQLEIVLHKIFPLMFEAFEEHSHTDTVDDLKISYCTLVNHNEGHQRWYLHQITVLMKDENNKAHILIKQVTDIHNYKDNDSIIFTIEQKDKQGLYHTIFKKSFQNDNIEHVLSDREIEVLHLMGQGYTSKEIANSLFVSEHTIYKHRKNMLKKMNVKRSGDLLKKAMASGII</sequence>
<dbReference type="PRINTS" id="PR00038">
    <property type="entry name" value="HTHLUXR"/>
</dbReference>
<protein>
    <recommendedName>
        <fullName evidence="4">HTH luxR-type domain-containing protein</fullName>
    </recommendedName>
</protein>
<dbReference type="STRING" id="153721.MYP_2460"/>
<organism evidence="5 6">
    <name type="scientific">Sporocytophaga myxococcoides</name>
    <dbReference type="NCBI Taxonomy" id="153721"/>
    <lineage>
        <taxon>Bacteria</taxon>
        <taxon>Pseudomonadati</taxon>
        <taxon>Bacteroidota</taxon>
        <taxon>Cytophagia</taxon>
        <taxon>Cytophagales</taxon>
        <taxon>Cytophagaceae</taxon>
        <taxon>Sporocytophaga</taxon>
    </lineage>
</organism>
<evidence type="ECO:0000256" key="1">
    <source>
        <dbReference type="ARBA" id="ARBA00023015"/>
    </source>
</evidence>
<dbReference type="Proteomes" id="UP000030185">
    <property type="component" value="Unassembled WGS sequence"/>
</dbReference>
<dbReference type="InterPro" id="IPR036388">
    <property type="entry name" value="WH-like_DNA-bd_sf"/>
</dbReference>
<keyword evidence="3" id="KW-0804">Transcription</keyword>